<comment type="caution">
    <text evidence="2">The sequence shown here is derived from an EMBL/GenBank/DDBJ whole genome shotgun (WGS) entry which is preliminary data.</text>
</comment>
<dbReference type="AlphaFoldDB" id="A0A9W7L1C8"/>
<dbReference type="EMBL" id="BRXZ01006897">
    <property type="protein sequence ID" value="GMI21562.1"/>
    <property type="molecule type" value="Genomic_DNA"/>
</dbReference>
<organism evidence="2 3">
    <name type="scientific">Triparma retinervis</name>
    <dbReference type="NCBI Taxonomy" id="2557542"/>
    <lineage>
        <taxon>Eukaryota</taxon>
        <taxon>Sar</taxon>
        <taxon>Stramenopiles</taxon>
        <taxon>Ochrophyta</taxon>
        <taxon>Bolidophyceae</taxon>
        <taxon>Parmales</taxon>
        <taxon>Triparmaceae</taxon>
        <taxon>Triparma</taxon>
    </lineage>
</organism>
<gene>
    <name evidence="2" type="ORF">TrRE_jg2998</name>
</gene>
<feature type="region of interest" description="Disordered" evidence="1">
    <location>
        <begin position="36"/>
        <end position="61"/>
    </location>
</feature>
<feature type="non-terminal residue" evidence="2">
    <location>
        <position position="1"/>
    </location>
</feature>
<proteinExistence type="predicted"/>
<name>A0A9W7L1C8_9STRA</name>
<evidence type="ECO:0000313" key="3">
    <source>
        <dbReference type="Proteomes" id="UP001165082"/>
    </source>
</evidence>
<protein>
    <submittedName>
        <fullName evidence="2">Uncharacterized protein</fullName>
    </submittedName>
</protein>
<reference evidence="2" key="1">
    <citation type="submission" date="2022-07" db="EMBL/GenBank/DDBJ databases">
        <title>Genome analysis of Parmales, a sister group of diatoms, reveals the evolutionary specialization of diatoms from phago-mixotrophs to photoautotrophs.</title>
        <authorList>
            <person name="Ban H."/>
            <person name="Sato S."/>
            <person name="Yoshikawa S."/>
            <person name="Kazumasa Y."/>
            <person name="Nakamura Y."/>
            <person name="Ichinomiya M."/>
            <person name="Saitoh K."/>
            <person name="Sato N."/>
            <person name="Blanc-Mathieu R."/>
            <person name="Endo H."/>
            <person name="Kuwata A."/>
            <person name="Ogata H."/>
        </authorList>
    </citation>
    <scope>NUCLEOTIDE SEQUENCE</scope>
</reference>
<evidence type="ECO:0000313" key="2">
    <source>
        <dbReference type="EMBL" id="GMI21562.1"/>
    </source>
</evidence>
<feature type="compositionally biased region" description="Basic and acidic residues" evidence="1">
    <location>
        <begin position="36"/>
        <end position="54"/>
    </location>
</feature>
<sequence>MIVTLRRENKRNNGAVRLQGSREVRFPPPERRRVGVRKERMFDPEVPSSEREQARAVQGGG</sequence>
<keyword evidence="3" id="KW-1185">Reference proteome</keyword>
<dbReference type="Proteomes" id="UP001165082">
    <property type="component" value="Unassembled WGS sequence"/>
</dbReference>
<accession>A0A9W7L1C8</accession>
<evidence type="ECO:0000256" key="1">
    <source>
        <dbReference type="SAM" id="MobiDB-lite"/>
    </source>
</evidence>